<dbReference type="Proteomes" id="UP000236723">
    <property type="component" value="Unassembled WGS sequence"/>
</dbReference>
<reference evidence="5" key="1">
    <citation type="submission" date="2016-10" db="EMBL/GenBank/DDBJ databases">
        <authorList>
            <person name="Varghese N."/>
            <person name="Submissions S."/>
        </authorList>
    </citation>
    <scope>NUCLEOTIDE SEQUENCE [LARGE SCALE GENOMIC DNA]</scope>
    <source>
        <strain evidence="5">DSM 43163</strain>
    </source>
</reference>
<evidence type="ECO:0000313" key="5">
    <source>
        <dbReference type="Proteomes" id="UP000236723"/>
    </source>
</evidence>
<accession>A0A1H5SWS9</accession>
<sequence length="189" mass="20731">MPATGPRTDALLAAALAVLAERPYQEFGYAAVAERAGIEVEQLRHRWAHPAELAVEALVEALGPPGSEPSDAGLRAELLTVTTRLAHEFAVYGQALVGLLAALRHHPELDRAFRERFLLPRTECARRALGRATLRGEIRPEADPRLVLSLVPALFTFRVLLRDPTPDERLAERLVDAVLMPLLSRGGTR</sequence>
<dbReference type="AlphaFoldDB" id="A0A1H5SWS9"/>
<evidence type="ECO:0000256" key="2">
    <source>
        <dbReference type="ARBA" id="ARBA00023163"/>
    </source>
</evidence>
<evidence type="ECO:0000313" key="4">
    <source>
        <dbReference type="EMBL" id="SEF54301.1"/>
    </source>
</evidence>
<dbReference type="Gene3D" id="1.10.10.60">
    <property type="entry name" value="Homeodomain-like"/>
    <property type="match status" value="1"/>
</dbReference>
<keyword evidence="1" id="KW-0805">Transcription regulation</keyword>
<protein>
    <submittedName>
        <fullName evidence="4">Regulatory protein, tetR family</fullName>
    </submittedName>
</protein>
<dbReference type="RefSeq" id="WP_160146884.1">
    <property type="nucleotide sequence ID" value="NZ_FNVO01000001.1"/>
</dbReference>
<dbReference type="Pfam" id="PF16859">
    <property type="entry name" value="TetR_C_11"/>
    <property type="match status" value="1"/>
</dbReference>
<dbReference type="SUPFAM" id="SSF46689">
    <property type="entry name" value="Homeodomain-like"/>
    <property type="match status" value="1"/>
</dbReference>
<dbReference type="EMBL" id="FNVO01000001">
    <property type="protein sequence ID" value="SEF54301.1"/>
    <property type="molecule type" value="Genomic_DNA"/>
</dbReference>
<proteinExistence type="predicted"/>
<dbReference type="SUPFAM" id="SSF48498">
    <property type="entry name" value="Tetracyclin repressor-like, C-terminal domain"/>
    <property type="match status" value="1"/>
</dbReference>
<dbReference type="InterPro" id="IPR036271">
    <property type="entry name" value="Tet_transcr_reg_TetR-rel_C_sf"/>
</dbReference>
<dbReference type="InterPro" id="IPR009057">
    <property type="entry name" value="Homeodomain-like_sf"/>
</dbReference>
<keyword evidence="5" id="KW-1185">Reference proteome</keyword>
<evidence type="ECO:0000259" key="3">
    <source>
        <dbReference type="Pfam" id="PF16859"/>
    </source>
</evidence>
<evidence type="ECO:0000256" key="1">
    <source>
        <dbReference type="ARBA" id="ARBA00023015"/>
    </source>
</evidence>
<organism evidence="4 5">
    <name type="scientific">Thermomonospora echinospora</name>
    <dbReference type="NCBI Taxonomy" id="1992"/>
    <lineage>
        <taxon>Bacteria</taxon>
        <taxon>Bacillati</taxon>
        <taxon>Actinomycetota</taxon>
        <taxon>Actinomycetes</taxon>
        <taxon>Streptosporangiales</taxon>
        <taxon>Thermomonosporaceae</taxon>
        <taxon>Thermomonospora</taxon>
    </lineage>
</organism>
<feature type="domain" description="Tetracyclin repressor-like C-terminal" evidence="3">
    <location>
        <begin position="73"/>
        <end position="178"/>
    </location>
</feature>
<name>A0A1H5SWS9_9ACTN</name>
<gene>
    <name evidence="4" type="ORF">SAMN04489712_101373</name>
</gene>
<dbReference type="Gene3D" id="1.10.357.10">
    <property type="entry name" value="Tetracycline Repressor, domain 2"/>
    <property type="match status" value="1"/>
</dbReference>
<dbReference type="OrthoDB" id="9796019at2"/>
<dbReference type="InterPro" id="IPR011075">
    <property type="entry name" value="TetR_C"/>
</dbReference>
<keyword evidence="2" id="KW-0804">Transcription</keyword>